<name>A0A9P9JG18_9HYPO</name>
<dbReference type="Pfam" id="PF16875">
    <property type="entry name" value="Glyco_hydro_36N"/>
    <property type="match status" value="1"/>
</dbReference>
<dbReference type="InterPro" id="IPR013785">
    <property type="entry name" value="Aldolase_TIM"/>
</dbReference>
<evidence type="ECO:0000313" key="6">
    <source>
        <dbReference type="EMBL" id="KAH7166552.1"/>
    </source>
</evidence>
<keyword evidence="7" id="KW-1185">Reference proteome</keyword>
<dbReference type="PANTHER" id="PTHR43053">
    <property type="entry name" value="GLYCOSIDASE FAMILY 31"/>
    <property type="match status" value="1"/>
</dbReference>
<dbReference type="PANTHER" id="PTHR43053:SF3">
    <property type="entry name" value="ALPHA-GALACTOSIDASE C-RELATED"/>
    <property type="match status" value="1"/>
</dbReference>
<gene>
    <name evidence="6" type="ORF">EDB81DRAFT_919043</name>
</gene>
<dbReference type="InterPro" id="IPR050985">
    <property type="entry name" value="Alpha-glycosidase_related"/>
</dbReference>
<dbReference type="InterPro" id="IPR002252">
    <property type="entry name" value="Glyco_hydro_36"/>
</dbReference>
<dbReference type="GO" id="GO:0004557">
    <property type="term" value="F:alpha-galactosidase activity"/>
    <property type="evidence" value="ECO:0007669"/>
    <property type="project" value="UniProtKB-EC"/>
</dbReference>
<organism evidence="6 7">
    <name type="scientific">Dactylonectria macrodidyma</name>
    <dbReference type="NCBI Taxonomy" id="307937"/>
    <lineage>
        <taxon>Eukaryota</taxon>
        <taxon>Fungi</taxon>
        <taxon>Dikarya</taxon>
        <taxon>Ascomycota</taxon>
        <taxon>Pezizomycotina</taxon>
        <taxon>Sordariomycetes</taxon>
        <taxon>Hypocreomycetidae</taxon>
        <taxon>Hypocreales</taxon>
        <taxon>Nectriaceae</taxon>
        <taxon>Dactylonectria</taxon>
    </lineage>
</organism>
<dbReference type="EC" id="3.2.1.22" evidence="2"/>
<dbReference type="Gene3D" id="3.20.20.70">
    <property type="entry name" value="Aldolase class I"/>
    <property type="match status" value="1"/>
</dbReference>
<dbReference type="InterPro" id="IPR038417">
    <property type="entry name" value="Alpga-gal_N_sf"/>
</dbReference>
<evidence type="ECO:0000313" key="7">
    <source>
        <dbReference type="Proteomes" id="UP000738349"/>
    </source>
</evidence>
<dbReference type="GO" id="GO:0016052">
    <property type="term" value="P:carbohydrate catabolic process"/>
    <property type="evidence" value="ECO:0007669"/>
    <property type="project" value="InterPro"/>
</dbReference>
<reference evidence="6" key="1">
    <citation type="journal article" date="2021" name="Nat. Commun.">
        <title>Genetic determinants of endophytism in the Arabidopsis root mycobiome.</title>
        <authorList>
            <person name="Mesny F."/>
            <person name="Miyauchi S."/>
            <person name="Thiergart T."/>
            <person name="Pickel B."/>
            <person name="Atanasova L."/>
            <person name="Karlsson M."/>
            <person name="Huettel B."/>
            <person name="Barry K.W."/>
            <person name="Haridas S."/>
            <person name="Chen C."/>
            <person name="Bauer D."/>
            <person name="Andreopoulos W."/>
            <person name="Pangilinan J."/>
            <person name="LaButti K."/>
            <person name="Riley R."/>
            <person name="Lipzen A."/>
            <person name="Clum A."/>
            <person name="Drula E."/>
            <person name="Henrissat B."/>
            <person name="Kohler A."/>
            <person name="Grigoriev I.V."/>
            <person name="Martin F.M."/>
            <person name="Hacquard S."/>
        </authorList>
    </citation>
    <scope>NUCLEOTIDE SEQUENCE</scope>
    <source>
        <strain evidence="6">MPI-CAGE-AT-0147</strain>
    </source>
</reference>
<evidence type="ECO:0000256" key="1">
    <source>
        <dbReference type="ARBA" id="ARBA00001255"/>
    </source>
</evidence>
<evidence type="ECO:0000256" key="4">
    <source>
        <dbReference type="ARBA" id="ARBA00023295"/>
    </source>
</evidence>
<dbReference type="Gene3D" id="2.70.98.60">
    <property type="entry name" value="alpha-galactosidase from lactobacil brevis"/>
    <property type="match status" value="1"/>
</dbReference>
<keyword evidence="4" id="KW-0326">Glycosidase</keyword>
<feature type="domain" description="Glycosyl hydrolase family 36 N-terminal" evidence="5">
    <location>
        <begin position="71"/>
        <end position="189"/>
    </location>
</feature>
<accession>A0A9P9JG18</accession>
<dbReference type="CDD" id="cd14791">
    <property type="entry name" value="GH36"/>
    <property type="match status" value="1"/>
</dbReference>
<dbReference type="Pfam" id="PF02065">
    <property type="entry name" value="Melibiase"/>
    <property type="match status" value="1"/>
</dbReference>
<keyword evidence="3" id="KW-0378">Hydrolase</keyword>
<evidence type="ECO:0000256" key="3">
    <source>
        <dbReference type="ARBA" id="ARBA00022801"/>
    </source>
</evidence>
<dbReference type="InterPro" id="IPR017853">
    <property type="entry name" value="GH"/>
</dbReference>
<sequence length="718" mass="80693">MNRVEHHTERLLNWVAGGIRVELDIDQDKHVYLRTITRATTAPETAHNGEIPLDTPGLCLNEIRMPGQGSQFGTSKRQIESYLGQRLRYVSHNEHSPGTERVLEVTTEDPVTQLSLTTRFSVFADLPVLRTQVRVTNGGHQAQTLQAVSSMVYGGIRVSEKDWWNKWHVHFAHNNWFREAMWQQRTLPQVGLAQTKIKGGSRAQFTVSNQGSFSTQGYLPMGGLSRIDGSLSYLWQIEHNGSWKWEIGDYKENLYLNASGPTDQNHSWSKILKPGESFDSVPAALAVVTGDFESTFAPMNDYRRLIRRQHEDNSALSIIFNDYMNCLMGDPTTEKVETLIAPAKNAGSEIFVIDCGWYSDDSGWWETVGEWKPSKRRFPDGLEKTLAKIRDAGMVPGLWVEPEVMGIKCPVAETLPDEVFFQRNGHRLIEHGRYQLDYRHPVVITRMNDIIGNLVREYGVGYFKFDYNIDITQGTDVDSSSPGDGLLEHNRAYLAWVNGLFDLFPGLIIENCSSGGQRMDYAMLATHPLQSTSDQEDPVLYCAIAAAAPTAVCPEQSASWAYPQPNWSDELNAFTLVNGLLGRIHLSGTLAELSRHQSELVCDAMSVYKGIRHDLKIASPFWPLGLPVWDAEWQALGMNAGKHIYLVVWRAGSEKDQNVKESSQRRIYLPNLAGKSATVECLFPAQLPSYYEWDVSSGMLSVTLPAVPSARLLRITLQ</sequence>
<comment type="caution">
    <text evidence="6">The sequence shown here is derived from an EMBL/GenBank/DDBJ whole genome shotgun (WGS) entry which is preliminary data.</text>
</comment>
<evidence type="ECO:0000259" key="5">
    <source>
        <dbReference type="Pfam" id="PF16875"/>
    </source>
</evidence>
<evidence type="ECO:0000256" key="2">
    <source>
        <dbReference type="ARBA" id="ARBA00012755"/>
    </source>
</evidence>
<dbReference type="OrthoDB" id="5795902at2759"/>
<dbReference type="PRINTS" id="PR00743">
    <property type="entry name" value="GLHYDRLASE36"/>
</dbReference>
<comment type="catalytic activity">
    <reaction evidence="1">
        <text>Hydrolysis of terminal, non-reducing alpha-D-galactose residues in alpha-D-galactosides, including galactose oligosaccharides, galactomannans and galactolipids.</text>
        <dbReference type="EC" id="3.2.1.22"/>
    </reaction>
</comment>
<dbReference type="EMBL" id="JAGMUV010000003">
    <property type="protein sequence ID" value="KAH7166552.1"/>
    <property type="molecule type" value="Genomic_DNA"/>
</dbReference>
<proteinExistence type="predicted"/>
<dbReference type="SUPFAM" id="SSF51445">
    <property type="entry name" value="(Trans)glycosidases"/>
    <property type="match status" value="1"/>
</dbReference>
<dbReference type="Proteomes" id="UP000738349">
    <property type="component" value="Unassembled WGS sequence"/>
</dbReference>
<dbReference type="InterPro" id="IPR031704">
    <property type="entry name" value="Glyco_hydro_36_N"/>
</dbReference>
<protein>
    <recommendedName>
        <fullName evidence="2">alpha-galactosidase</fullName>
        <ecNumber evidence="2">3.2.1.22</ecNumber>
    </recommendedName>
</protein>
<dbReference type="AlphaFoldDB" id="A0A9P9JG18"/>